<dbReference type="PROSITE" id="PS51184">
    <property type="entry name" value="JMJC"/>
    <property type="match status" value="1"/>
</dbReference>
<feature type="region of interest" description="Disordered" evidence="1">
    <location>
        <begin position="66"/>
        <end position="85"/>
    </location>
</feature>
<dbReference type="Proteomes" id="UP000248724">
    <property type="component" value="Unassembled WGS sequence"/>
</dbReference>
<dbReference type="Gene3D" id="2.60.120.650">
    <property type="entry name" value="Cupin"/>
    <property type="match status" value="1"/>
</dbReference>
<reference evidence="3 4" key="1">
    <citation type="journal article" date="2017" name="Nature">
        <title>Atmospheric trace gases support primary production in Antarctic desert surface soil.</title>
        <authorList>
            <person name="Ji M."/>
            <person name="Greening C."/>
            <person name="Vanwonterghem I."/>
            <person name="Carere C.R."/>
            <person name="Bay S.K."/>
            <person name="Steen J.A."/>
            <person name="Montgomery K."/>
            <person name="Lines T."/>
            <person name="Beardall J."/>
            <person name="van Dorst J."/>
            <person name="Snape I."/>
            <person name="Stott M.B."/>
            <person name="Hugenholtz P."/>
            <person name="Ferrari B.C."/>
        </authorList>
    </citation>
    <scope>NUCLEOTIDE SEQUENCE [LARGE SCALE GENOMIC DNA]</scope>
    <source>
        <strain evidence="3">RRmetagenome_bin12</strain>
    </source>
</reference>
<protein>
    <recommendedName>
        <fullName evidence="2">JmjC domain-containing protein</fullName>
    </recommendedName>
</protein>
<name>A0A2W6A7Z8_9BACT</name>
<evidence type="ECO:0000313" key="4">
    <source>
        <dbReference type="Proteomes" id="UP000248724"/>
    </source>
</evidence>
<dbReference type="AlphaFoldDB" id="A0A2W6A7Z8"/>
<dbReference type="InterPro" id="IPR003347">
    <property type="entry name" value="JmjC_dom"/>
</dbReference>
<evidence type="ECO:0000259" key="2">
    <source>
        <dbReference type="PROSITE" id="PS51184"/>
    </source>
</evidence>
<proteinExistence type="predicted"/>
<accession>A0A2W6A7Z8</accession>
<feature type="domain" description="JmjC" evidence="2">
    <location>
        <begin position="94"/>
        <end position="251"/>
    </location>
</feature>
<organism evidence="3 4">
    <name type="scientific">Candidatus Aeolococcus gillhamiae</name>
    <dbReference type="NCBI Taxonomy" id="3127015"/>
    <lineage>
        <taxon>Bacteria</taxon>
        <taxon>Bacillati</taxon>
        <taxon>Candidatus Dormiibacterota</taxon>
        <taxon>Candidatus Dormibacteria</taxon>
        <taxon>Candidatus Aeolococcales</taxon>
        <taxon>Candidatus Aeolococcaceae</taxon>
        <taxon>Candidatus Aeolococcus</taxon>
    </lineage>
</organism>
<gene>
    <name evidence="3" type="ORF">DLM65_10140</name>
</gene>
<evidence type="ECO:0000313" key="3">
    <source>
        <dbReference type="EMBL" id="PZR79624.1"/>
    </source>
</evidence>
<comment type="caution">
    <text evidence="3">The sequence shown here is derived from an EMBL/GenBank/DDBJ whole genome shotgun (WGS) entry which is preliminary data.</text>
</comment>
<sequence>MQRLTEQSTANDSLLELGDRYARANRTREAVPVSHHLAGNPLFTQAAIADLADALPATSVVSDKADQALVSPDAPPRGSEARPGDVIRNLDTKRSWLTLLNIEQEPAYRDLMNACLDEVAAVVDLKRGDTRRRAGFIFVSSPNSVTPAHFDIEHSLLLQLSGQKRVTVGRFADEETRQRERERYWDGALGRVEDMPMAVEPHDLAPGMGVYLPPICPHWVHNGDQVSISMTLTYFTSQSERDQQIEAFNAKLRKRGIHPVPPGRSHVRDVAKASVMRAWGVRRRFFGNGIEVSGSH</sequence>
<evidence type="ECO:0000256" key="1">
    <source>
        <dbReference type="SAM" id="MobiDB-lite"/>
    </source>
</evidence>
<dbReference type="SUPFAM" id="SSF51197">
    <property type="entry name" value="Clavaminate synthase-like"/>
    <property type="match status" value="1"/>
</dbReference>
<dbReference type="Pfam" id="PF08007">
    <property type="entry name" value="JmjC_2"/>
    <property type="match status" value="1"/>
</dbReference>
<dbReference type="EMBL" id="QHBU01000196">
    <property type="protein sequence ID" value="PZR79624.1"/>
    <property type="molecule type" value="Genomic_DNA"/>
</dbReference>